<dbReference type="AlphaFoldDB" id="A0A9W8JZM1"/>
<name>A0A9W8JZM1_9AGAR</name>
<reference evidence="1" key="1">
    <citation type="submission" date="2022-07" db="EMBL/GenBank/DDBJ databases">
        <title>Genome Sequence of Agrocybe chaxingu.</title>
        <authorList>
            <person name="Buettner E."/>
        </authorList>
    </citation>
    <scope>NUCLEOTIDE SEQUENCE</scope>
    <source>
        <strain evidence="1">MP-N11</strain>
    </source>
</reference>
<protein>
    <recommendedName>
        <fullName evidence="3">NmrA-like domain-containing protein</fullName>
    </recommendedName>
</protein>
<dbReference type="Proteomes" id="UP001148786">
    <property type="component" value="Unassembled WGS sequence"/>
</dbReference>
<evidence type="ECO:0000313" key="2">
    <source>
        <dbReference type="Proteomes" id="UP001148786"/>
    </source>
</evidence>
<dbReference type="InterPro" id="IPR051604">
    <property type="entry name" value="Ergot_Alk_Oxidoreductase"/>
</dbReference>
<evidence type="ECO:0000313" key="1">
    <source>
        <dbReference type="EMBL" id="KAJ3510097.1"/>
    </source>
</evidence>
<dbReference type="SUPFAM" id="SSF51735">
    <property type="entry name" value="NAD(P)-binding Rossmann-fold domains"/>
    <property type="match status" value="1"/>
</dbReference>
<accession>A0A9W8JZM1</accession>
<gene>
    <name evidence="1" type="ORF">NLJ89_g4861</name>
</gene>
<dbReference type="InterPro" id="IPR036291">
    <property type="entry name" value="NAD(P)-bd_dom_sf"/>
</dbReference>
<dbReference type="PANTHER" id="PTHR43162">
    <property type="match status" value="1"/>
</dbReference>
<proteinExistence type="predicted"/>
<comment type="caution">
    <text evidence="1">The sequence shown here is derived from an EMBL/GenBank/DDBJ whole genome shotgun (WGS) entry which is preliminary data.</text>
</comment>
<dbReference type="EMBL" id="JANKHO010000424">
    <property type="protein sequence ID" value="KAJ3510097.1"/>
    <property type="molecule type" value="Genomic_DNA"/>
</dbReference>
<keyword evidence="2" id="KW-1185">Reference proteome</keyword>
<dbReference type="Gene3D" id="3.40.50.720">
    <property type="entry name" value="NAD(P)-binding Rossmann-like Domain"/>
    <property type="match status" value="1"/>
</dbReference>
<sequence length="274" mass="29911">MTTLITGGTGKTGIRLARLIHAAGHPVLLTSRKGVAPDPFKVADGNIDKVYLVAPVVLDILPVVKPFIELAISKGVKKFVLLSASQMDKGSIYVGKIHEYLVERGVENTVLQNFGGFYLSSIRENNEIFSVTRDGPIPLIGADDIAKAAYDALFATNSANTDYFLIGPELFSYTEACSDLSLEFKQRMRLSQAAALLSETLGRKISHRHLTNDEEIAIFHQSGIPQERAAGLNHGESLIAEGAEEALVRHVKAITGVDKLKDHLEANKHLWIKE</sequence>
<dbReference type="OrthoDB" id="419598at2759"/>
<organism evidence="1 2">
    <name type="scientific">Agrocybe chaxingu</name>
    <dbReference type="NCBI Taxonomy" id="84603"/>
    <lineage>
        <taxon>Eukaryota</taxon>
        <taxon>Fungi</taxon>
        <taxon>Dikarya</taxon>
        <taxon>Basidiomycota</taxon>
        <taxon>Agaricomycotina</taxon>
        <taxon>Agaricomycetes</taxon>
        <taxon>Agaricomycetidae</taxon>
        <taxon>Agaricales</taxon>
        <taxon>Agaricineae</taxon>
        <taxon>Strophariaceae</taxon>
        <taxon>Agrocybe</taxon>
    </lineage>
</organism>
<dbReference type="PANTHER" id="PTHR43162:SF1">
    <property type="entry name" value="PRESTALK A DIFFERENTIATION PROTEIN A"/>
    <property type="match status" value="1"/>
</dbReference>
<dbReference type="Gene3D" id="3.90.25.10">
    <property type="entry name" value="UDP-galactose 4-epimerase, domain 1"/>
    <property type="match status" value="1"/>
</dbReference>
<evidence type="ECO:0008006" key="3">
    <source>
        <dbReference type="Google" id="ProtNLM"/>
    </source>
</evidence>